<protein>
    <submittedName>
        <fullName evidence="2">Peptidase M61</fullName>
    </submittedName>
</protein>
<dbReference type="Pfam" id="PF13180">
    <property type="entry name" value="PDZ_2"/>
    <property type="match status" value="1"/>
</dbReference>
<organism evidence="2 3">
    <name type="scientific">Cylindrospermopsis raciborskii CENA303</name>
    <dbReference type="NCBI Taxonomy" id="1170769"/>
    <lineage>
        <taxon>Bacteria</taxon>
        <taxon>Bacillati</taxon>
        <taxon>Cyanobacteriota</taxon>
        <taxon>Cyanophyceae</taxon>
        <taxon>Nostocales</taxon>
        <taxon>Aphanizomenonaceae</taxon>
        <taxon>Cylindrospermopsis</taxon>
    </lineage>
</organism>
<dbReference type="SMART" id="SM00228">
    <property type="entry name" value="PDZ"/>
    <property type="match status" value="1"/>
</dbReference>
<dbReference type="SUPFAM" id="SSF50156">
    <property type="entry name" value="PDZ domain-like"/>
    <property type="match status" value="1"/>
</dbReference>
<dbReference type="Pfam" id="PF05299">
    <property type="entry name" value="Peptidase_M61"/>
    <property type="match status" value="1"/>
</dbReference>
<dbReference type="Gene3D" id="2.60.40.3650">
    <property type="match status" value="1"/>
</dbReference>
<evidence type="ECO:0000313" key="3">
    <source>
        <dbReference type="Proteomes" id="UP000192997"/>
    </source>
</evidence>
<dbReference type="PIRSF" id="PIRSF016493">
    <property type="entry name" value="Glycyl_aminpptds"/>
    <property type="match status" value="1"/>
</dbReference>
<dbReference type="PROSITE" id="PS50106">
    <property type="entry name" value="PDZ"/>
    <property type="match status" value="1"/>
</dbReference>
<evidence type="ECO:0000313" key="2">
    <source>
        <dbReference type="EMBL" id="OSO90106.1"/>
    </source>
</evidence>
<dbReference type="RefSeq" id="WP_040553175.1">
    <property type="nucleotide sequence ID" value="NZ_NBYN01000051.1"/>
</dbReference>
<dbReference type="Gene3D" id="1.10.390.10">
    <property type="entry name" value="Neutral Protease Domain 2"/>
    <property type="match status" value="1"/>
</dbReference>
<dbReference type="AlphaFoldDB" id="A0A1X4G636"/>
<dbReference type="InterPro" id="IPR027268">
    <property type="entry name" value="Peptidase_M4/M1_CTD_sf"/>
</dbReference>
<dbReference type="Pfam" id="PF17899">
    <property type="entry name" value="Peptidase_M61_N"/>
    <property type="match status" value="1"/>
</dbReference>
<sequence length="595" mass="69092">MNGTEQKLSSRDLLQQTNTSTHYWVSMPKPENHLFEVNLHIDNYPGLVVDLKMPVWTPGSYLVREYAKNLQDFTAFAGSKPLAWKKVSKNHWQVEKGKANQVVVRYRIFAHELSVRTNYLDATHGYFNGAGMFFRIPGWEQKPIYITVVTPNPQWQVTTALPLVNQEANTFLADNFDTLIDSPFEIGNHQLYHFQVGDKPHELAIWGRGNYQIKQVLDDLQKIITCEAQIFGGLPYERYVFILHLSHDLYGGLEHKNSCSLIYDRLGFRGKEKYERFMQLLAHEFFHLWNVKRIRPRELQSFDYDQENYTASLWFCEGITSYYDLLIPFQAGIYDARSYLHHLSQQITRYLTTPGRYVQPLSESSFDAWIKLYRPSPNSRNSQISYYLKGEMVALLLDLLIRHQNQNRLSLNDVMVQMWQKFGIQETGYTTQDLKQVIEQVAQIDLSDFFKQYIDGLDHLPFLKYLEPFGLTLVEHSESSPYLGIRVEPENGRETIKFVEAQSPASTAGLDVGDELLAIDGIKVGVNQLGHRLQDYQPKDTIEITVFHQDELRNYKVTLGKPRPQKYQLRPVENPSTSQKDNFEGWLGVPINMVQ</sequence>
<comment type="caution">
    <text evidence="2">The sequence shown here is derived from an EMBL/GenBank/DDBJ whole genome shotgun (WGS) entry which is preliminary data.</text>
</comment>
<dbReference type="InterPro" id="IPR040756">
    <property type="entry name" value="Peptidase_M61_N"/>
</dbReference>
<accession>A0A1X4G636</accession>
<dbReference type="EMBL" id="NBYN01000051">
    <property type="protein sequence ID" value="OSO90106.1"/>
    <property type="molecule type" value="Genomic_DNA"/>
</dbReference>
<feature type="domain" description="PDZ" evidence="1">
    <location>
        <begin position="470"/>
        <end position="531"/>
    </location>
</feature>
<dbReference type="SUPFAM" id="SSF55486">
    <property type="entry name" value="Metalloproteases ('zincins'), catalytic domain"/>
    <property type="match status" value="1"/>
</dbReference>
<evidence type="ECO:0000259" key="1">
    <source>
        <dbReference type="PROSITE" id="PS50106"/>
    </source>
</evidence>
<dbReference type="Gene3D" id="2.30.42.10">
    <property type="match status" value="1"/>
</dbReference>
<dbReference type="InterPro" id="IPR036034">
    <property type="entry name" value="PDZ_sf"/>
</dbReference>
<dbReference type="InterPro" id="IPR001478">
    <property type="entry name" value="PDZ"/>
</dbReference>
<dbReference type="InterPro" id="IPR024191">
    <property type="entry name" value="Peptidase_M61"/>
</dbReference>
<proteinExistence type="predicted"/>
<gene>
    <name evidence="2" type="ORF">B7O87_10310</name>
</gene>
<name>A0A1X4G636_9CYAN</name>
<dbReference type="Proteomes" id="UP000192997">
    <property type="component" value="Unassembled WGS sequence"/>
</dbReference>
<dbReference type="InterPro" id="IPR007963">
    <property type="entry name" value="Peptidase_M61_catalytic"/>
</dbReference>
<reference evidence="3" key="1">
    <citation type="submission" date="2017-04" db="EMBL/GenBank/DDBJ databases">
        <authorList>
            <person name="Abreu V.A."/>
            <person name="Popin R.V."/>
            <person name="Rigonato J."/>
            <person name="Andreote A.P."/>
            <person name="Schaker P.C."/>
            <person name="Hoff-Risseti C."/>
            <person name="Alvarenga D.O."/>
            <person name="Varani A.M."/>
            <person name="Fiore M.F."/>
        </authorList>
    </citation>
    <scope>NUCLEOTIDE SEQUENCE [LARGE SCALE GENOMIC DNA]</scope>
    <source>
        <strain evidence="3">CENA303</strain>
    </source>
</reference>